<dbReference type="EMBL" id="QPGB01000006">
    <property type="protein sequence ID" value="RCS56681.1"/>
    <property type="molecule type" value="Genomic_DNA"/>
</dbReference>
<dbReference type="SUPFAM" id="SSF52540">
    <property type="entry name" value="P-loop containing nucleoside triphosphate hydrolases"/>
    <property type="match status" value="1"/>
</dbReference>
<name>A0A368L079_9BURK</name>
<dbReference type="AlphaFoldDB" id="A0A368L079"/>
<dbReference type="Gene3D" id="3.40.50.300">
    <property type="entry name" value="P-loop containing nucleotide triphosphate hydrolases"/>
    <property type="match status" value="2"/>
</dbReference>
<dbReference type="PANTHER" id="PTHR43681">
    <property type="entry name" value="TRANSMEMBRANE GTPASE FZO"/>
    <property type="match status" value="1"/>
</dbReference>
<keyword evidence="4" id="KW-1185">Reference proteome</keyword>
<evidence type="ECO:0000256" key="1">
    <source>
        <dbReference type="SAM" id="Coils"/>
    </source>
</evidence>
<evidence type="ECO:0000313" key="3">
    <source>
        <dbReference type="EMBL" id="RCS56681.1"/>
    </source>
</evidence>
<dbReference type="RefSeq" id="WP_114403499.1">
    <property type="nucleotide sequence ID" value="NZ_QPGB01000006.1"/>
</dbReference>
<keyword evidence="1" id="KW-0175">Coiled coil</keyword>
<feature type="coiled-coil region" evidence="1">
    <location>
        <begin position="597"/>
        <end position="634"/>
    </location>
</feature>
<gene>
    <name evidence="3" type="ORF">DU000_11175</name>
</gene>
<dbReference type="Pfam" id="PF00350">
    <property type="entry name" value="Dynamin_N"/>
    <property type="match status" value="1"/>
</dbReference>
<evidence type="ECO:0000259" key="2">
    <source>
        <dbReference type="Pfam" id="PF00350"/>
    </source>
</evidence>
<dbReference type="OrthoDB" id="5295100at2"/>
<dbReference type="PANTHER" id="PTHR43681:SF1">
    <property type="entry name" value="SARCALUMENIN"/>
    <property type="match status" value="1"/>
</dbReference>
<evidence type="ECO:0000313" key="4">
    <source>
        <dbReference type="Proteomes" id="UP000252357"/>
    </source>
</evidence>
<dbReference type="InterPro" id="IPR045063">
    <property type="entry name" value="Dynamin_N"/>
</dbReference>
<dbReference type="Proteomes" id="UP000252357">
    <property type="component" value="Unassembled WGS sequence"/>
</dbReference>
<accession>A0A368L079</accession>
<feature type="domain" description="Dynamin N-terminal" evidence="2">
    <location>
        <begin position="57"/>
        <end position="271"/>
    </location>
</feature>
<dbReference type="InterPro" id="IPR027417">
    <property type="entry name" value="P-loop_NTPase"/>
</dbReference>
<proteinExistence type="predicted"/>
<sequence length="655" mass="74531">MTNLVDRFQEYSTWRFALSQEIRRYGDWLKDNQFSDATIESRLNRLQERLADDKLTIAFVAEFSRGKSELINAIFFADYGRRILPSSAGRTTMCPTELMYDASLPSSIRLLPIETRARHATTAEYKQYPEEWQAFPLDTTSGDGMLEALRRVSETKIVSVDEAKAYSLFDEQDPDQLAQVSPDGSIEISRWRHAIINFPHPLLEQGLVILDTPGLNAIGTEPELTLSLIPSAHAVLFVLAADTGVTKSDIEVWREHISANRQDGRMVVLNKIDSMWDELKTPEEIESEITRQVTSCGAVLGLEASHIFPVSAQKGLVGKVNHDDKLLQRSRLPVLETALSNDLIPAKQDIVRSQVEQEIHALVHSTQNILDARSRNIIEQLHELKGLRGKNQNVVEHMVARVQNEKSEFDKSLLRLQAIRAVFARLTNDLFTTLGMEALRTEVRRTRESMINSKFSFGDRGLRGTMDGFFINIRSNLEKSGRISAEIMDMMTAMYKKFSEEHGLILAKPIAFSNLKYLKEIDRIEKVYQQQFSGLTILTREKLPLTQKFFESIATRVKETFDVANRDVESWLKAIMAPMEAQVREHQLQLRRRLDSIKRIQEASDTLESRIDELEEFQGNIEQQTATVLELAQRIDHVLAAELDNTFSLADIAVA</sequence>
<reference evidence="3 4" key="1">
    <citation type="journal article" date="2018" name="Int. J. Syst. Evol. Microbiol.">
        <title>Parvibium lacunae gen. nov., sp. nov., a new member of the family Alcaligenaceae isolated from a freshwater pond.</title>
        <authorList>
            <person name="Chen W.M."/>
            <person name="Xie P.B."/>
            <person name="Hsu M.Y."/>
            <person name="Sheu S.Y."/>
        </authorList>
    </citation>
    <scope>NUCLEOTIDE SEQUENCE [LARGE SCALE GENOMIC DNA]</scope>
    <source>
        <strain evidence="3 4">KMB9</strain>
    </source>
</reference>
<dbReference type="InterPro" id="IPR051943">
    <property type="entry name" value="TRAFAC_Dynamin-like_GTPase"/>
</dbReference>
<protein>
    <submittedName>
        <fullName evidence="3">GTPase</fullName>
    </submittedName>
</protein>
<organism evidence="3 4">
    <name type="scientific">Parvibium lacunae</name>
    <dbReference type="NCBI Taxonomy" id="1888893"/>
    <lineage>
        <taxon>Bacteria</taxon>
        <taxon>Pseudomonadati</taxon>
        <taxon>Pseudomonadota</taxon>
        <taxon>Betaproteobacteria</taxon>
        <taxon>Burkholderiales</taxon>
        <taxon>Alcaligenaceae</taxon>
        <taxon>Parvibium</taxon>
    </lineage>
</organism>
<comment type="caution">
    <text evidence="3">The sequence shown here is derived from an EMBL/GenBank/DDBJ whole genome shotgun (WGS) entry which is preliminary data.</text>
</comment>